<feature type="region of interest" description="Disordered" evidence="2">
    <location>
        <begin position="494"/>
        <end position="532"/>
    </location>
</feature>
<feature type="compositionally biased region" description="Polar residues" evidence="2">
    <location>
        <begin position="118"/>
        <end position="128"/>
    </location>
</feature>
<sequence>MEPSKVESYDPKWRNVHLRSIYKEAEEYDVGPLLRKCITLSSLHNLLLGQDPFVPSWISVDGDTKNPEFWIETLTEVSARSREYICASSASFHDLLEGRSQELCTSHALAHLRKNMNLYSHSNGTPNANGKRPRSDTNGPPLGSPQPTGSSPKILQKPKLTLKKWLEICNGSRTSWKDIHAEWNQMILRSKSAKIKSWDNLERNWEPQGLTLSLGYFTDITIKLARKCSSLISELSRGRIGSNNAPPPSYIPLVRGLDNLWPAAKNTEFERCIQEVVHGNFRPQATAQLLGYILELARIIKGSTITVPRKSQQAELKNAEALSRRQARQFKEEQLEKDIKKREELCRQAEEDFGRDTLALDDERASVDMVSAKLREAQAMCDERESTLAANEAFCADREDALAAKEASCAKRESALMVKEVSWTARNGTLAVKEASYEVRQGTLAANEASYAKRLRVLATKETTFTERWDRTAKAELELRKKLETYEANQKLLLEGQSRTKNGDDSHARDKAAMAKRETANMRREKNLAEREQRLDAQEKNIMSHRAWISMKGNAATDREKDERQELETQTSALRQDQALYQQAKEALKAREEVQDKERAAAVTERQEVESQRLALKQDQSLYQTAKGALKAREKAQDKERATLASERQGVEAQKWAFREDQVVYQKAKENLKARGEAQDKERTAILSERKGVDTQNLAFKQDLALHREGKKTLKANSEALAQERAAILCEQKDMAAAQKAFENKKSALRAEQVAMSHNKQEVATARKTLEDEKLALGADLAALSGEKEAAAAEKKALETEKLALSAEKVLYEKDKIELKEKVRINLQQVQEMQRSLSTW</sequence>
<dbReference type="InParanoid" id="L8G925"/>
<feature type="region of interest" description="Disordered" evidence="2">
    <location>
        <begin position="118"/>
        <end position="154"/>
    </location>
</feature>
<feature type="coiled-coil region" evidence="1">
    <location>
        <begin position="781"/>
        <end position="808"/>
    </location>
</feature>
<protein>
    <submittedName>
        <fullName evidence="3">Uncharacterized protein</fullName>
    </submittedName>
</protein>
<feature type="compositionally biased region" description="Basic and acidic residues" evidence="2">
    <location>
        <begin position="501"/>
        <end position="532"/>
    </location>
</feature>
<accession>L8G925</accession>
<proteinExistence type="predicted"/>
<evidence type="ECO:0000256" key="2">
    <source>
        <dbReference type="SAM" id="MobiDB-lite"/>
    </source>
</evidence>
<dbReference type="STRING" id="658429.L8G925"/>
<feature type="compositionally biased region" description="Basic and acidic residues" evidence="2">
    <location>
        <begin position="557"/>
        <end position="567"/>
    </location>
</feature>
<dbReference type="HOGENOM" id="CLU_364133_0_0_1"/>
<dbReference type="Proteomes" id="UP000011064">
    <property type="component" value="Unassembled WGS sequence"/>
</dbReference>
<feature type="region of interest" description="Disordered" evidence="2">
    <location>
        <begin position="553"/>
        <end position="574"/>
    </location>
</feature>
<dbReference type="VEuPathDB" id="FungiDB:GMDG_03943"/>
<name>L8G925_PSED2</name>
<evidence type="ECO:0000313" key="3">
    <source>
        <dbReference type="EMBL" id="ELR09379.1"/>
    </source>
</evidence>
<organism evidence="3 4">
    <name type="scientific">Pseudogymnoascus destructans (strain ATCC MYA-4855 / 20631-21)</name>
    <name type="common">Bat white-nose syndrome fungus</name>
    <name type="synonym">Geomyces destructans</name>
    <dbReference type="NCBI Taxonomy" id="658429"/>
    <lineage>
        <taxon>Eukaryota</taxon>
        <taxon>Fungi</taxon>
        <taxon>Dikarya</taxon>
        <taxon>Ascomycota</taxon>
        <taxon>Pezizomycotina</taxon>
        <taxon>Leotiomycetes</taxon>
        <taxon>Thelebolales</taxon>
        <taxon>Thelebolaceae</taxon>
        <taxon>Pseudogymnoascus</taxon>
    </lineage>
</organism>
<dbReference type="OrthoDB" id="3438374at2759"/>
<reference evidence="4" key="1">
    <citation type="submission" date="2010-09" db="EMBL/GenBank/DDBJ databases">
        <title>The genome sequence of Geomyces destructans 20631-21.</title>
        <authorList>
            <consortium name="The Broad Institute Genome Sequencing Platform"/>
            <person name="Cuomo C.A."/>
            <person name="Blehert D.S."/>
            <person name="Lorch J.M."/>
            <person name="Young S.K."/>
            <person name="Zeng Q."/>
            <person name="Gargeya S."/>
            <person name="Fitzgerald M."/>
            <person name="Haas B."/>
            <person name="Abouelleil A."/>
            <person name="Alvarado L."/>
            <person name="Arachchi H.M."/>
            <person name="Berlin A."/>
            <person name="Brown A."/>
            <person name="Chapman S.B."/>
            <person name="Chen Z."/>
            <person name="Dunbar C."/>
            <person name="Freedman E."/>
            <person name="Gearin G."/>
            <person name="Gellesch M."/>
            <person name="Goldberg J."/>
            <person name="Griggs A."/>
            <person name="Gujja S."/>
            <person name="Heiman D."/>
            <person name="Howarth C."/>
            <person name="Larson L."/>
            <person name="Lui A."/>
            <person name="MacDonald P.J.P."/>
            <person name="Montmayeur A."/>
            <person name="Murphy C."/>
            <person name="Neiman D."/>
            <person name="Pearson M."/>
            <person name="Priest M."/>
            <person name="Roberts A."/>
            <person name="Saif S."/>
            <person name="Shea T."/>
            <person name="Shenoy N."/>
            <person name="Sisk P."/>
            <person name="Stolte C."/>
            <person name="Sykes S."/>
            <person name="Wortman J."/>
            <person name="Nusbaum C."/>
            <person name="Birren B."/>
        </authorList>
    </citation>
    <scope>NUCLEOTIDE SEQUENCE [LARGE SCALE GENOMIC DNA]</scope>
    <source>
        <strain evidence="4">ATCC MYA-4855 / 20631-21</strain>
    </source>
</reference>
<gene>
    <name evidence="3" type="ORF">GMDG_03943</name>
</gene>
<evidence type="ECO:0000313" key="4">
    <source>
        <dbReference type="Proteomes" id="UP000011064"/>
    </source>
</evidence>
<keyword evidence="4" id="KW-1185">Reference proteome</keyword>
<dbReference type="EMBL" id="GL573236">
    <property type="protein sequence ID" value="ELR09379.1"/>
    <property type="molecule type" value="Genomic_DNA"/>
</dbReference>
<keyword evidence="1" id="KW-0175">Coiled coil</keyword>
<dbReference type="AlphaFoldDB" id="L8G925"/>
<feature type="coiled-coil region" evidence="1">
    <location>
        <begin position="309"/>
        <end position="352"/>
    </location>
</feature>
<evidence type="ECO:0000256" key="1">
    <source>
        <dbReference type="SAM" id="Coils"/>
    </source>
</evidence>